<keyword evidence="2 6" id="KW-0489">Methyltransferase</keyword>
<evidence type="ECO:0000313" key="7">
    <source>
        <dbReference type="Proteomes" id="UP000281391"/>
    </source>
</evidence>
<dbReference type="PANTHER" id="PTHR30481:SF4">
    <property type="entry name" value="SITE-SPECIFIC DNA-METHYLTRANSFERASE (ADENINE-SPECIFIC)"/>
    <property type="match status" value="1"/>
</dbReference>
<dbReference type="AlphaFoldDB" id="A0A3S4HIA8"/>
<evidence type="ECO:0000256" key="1">
    <source>
        <dbReference type="ARBA" id="ARBA00011900"/>
    </source>
</evidence>
<dbReference type="InterPro" id="IPR029063">
    <property type="entry name" value="SAM-dependent_MTases_sf"/>
</dbReference>
<organism evidence="6 7">
    <name type="scientific">Serratia odorifera</name>
    <dbReference type="NCBI Taxonomy" id="618"/>
    <lineage>
        <taxon>Bacteria</taxon>
        <taxon>Pseudomonadati</taxon>
        <taxon>Pseudomonadota</taxon>
        <taxon>Gammaproteobacteria</taxon>
        <taxon>Enterobacterales</taxon>
        <taxon>Yersiniaceae</taxon>
        <taxon>Serratia</taxon>
    </lineage>
</organism>
<dbReference type="PANTHER" id="PTHR30481">
    <property type="entry name" value="DNA ADENINE METHYLASE"/>
    <property type="match status" value="1"/>
</dbReference>
<dbReference type="GO" id="GO:0009007">
    <property type="term" value="F:site-specific DNA-methyltransferase (adenine-specific) activity"/>
    <property type="evidence" value="ECO:0007669"/>
    <property type="project" value="UniProtKB-EC"/>
</dbReference>
<dbReference type="GO" id="GO:0006298">
    <property type="term" value="P:mismatch repair"/>
    <property type="evidence" value="ECO:0007669"/>
    <property type="project" value="TreeGrafter"/>
</dbReference>
<keyword evidence="4" id="KW-0949">S-adenosyl-L-methionine</keyword>
<dbReference type="InterPro" id="IPR012327">
    <property type="entry name" value="MeTrfase_D12"/>
</dbReference>
<sequence length="243" mass="27587">MSYLGSKGGSGVYQKIIAEMPPHDTYIETHLGSGAVMFHKPPALRNYGADLDDTARIQTLQRWKDKGLQPPRLDFFHGDAVYFLEGLKSLGVLDGVTGFNKLGRVLVYCDPPYMPETRTSRARYRHEYTVADHERLLACLMSLPENVSVILSGYPSQLYDEVLTGWRSMEFQAMTRGGVRTEKIWMNYPEGRAYSHAFAGKDYNDRSRIKRKVERWRAKYAALPSAERLAIMVALNEVDTGIL</sequence>
<dbReference type="REBASE" id="287188">
    <property type="entry name" value="M.Sod11214ORF1580P"/>
</dbReference>
<evidence type="ECO:0000256" key="3">
    <source>
        <dbReference type="ARBA" id="ARBA00022679"/>
    </source>
</evidence>
<keyword evidence="3" id="KW-0808">Transferase</keyword>
<gene>
    <name evidence="6" type="ORF">NCTC11214_01580</name>
</gene>
<proteinExistence type="predicted"/>
<dbReference type="GO" id="GO:0043565">
    <property type="term" value="F:sequence-specific DNA binding"/>
    <property type="evidence" value="ECO:0007669"/>
    <property type="project" value="TreeGrafter"/>
</dbReference>
<protein>
    <recommendedName>
        <fullName evidence="1">site-specific DNA-methyltransferase (adenine-specific)</fullName>
        <ecNumber evidence="1">2.1.1.72</ecNumber>
    </recommendedName>
</protein>
<evidence type="ECO:0000256" key="5">
    <source>
        <dbReference type="ARBA" id="ARBA00047942"/>
    </source>
</evidence>
<dbReference type="Proteomes" id="UP000281391">
    <property type="component" value="Chromosome"/>
</dbReference>
<dbReference type="EC" id="2.1.1.72" evidence="1"/>
<dbReference type="InterPro" id="IPR002052">
    <property type="entry name" value="DNA_methylase_N6_adenine_CS"/>
</dbReference>
<dbReference type="KEGG" id="sof:NCTC11214_01580"/>
<evidence type="ECO:0000313" key="6">
    <source>
        <dbReference type="EMBL" id="VDZ54935.1"/>
    </source>
</evidence>
<accession>A0A3S4HIA8</accession>
<dbReference type="SUPFAM" id="SSF53335">
    <property type="entry name" value="S-adenosyl-L-methionine-dependent methyltransferases"/>
    <property type="match status" value="1"/>
</dbReference>
<dbReference type="GO" id="GO:1904047">
    <property type="term" value="F:S-adenosyl-L-methionine binding"/>
    <property type="evidence" value="ECO:0007669"/>
    <property type="project" value="TreeGrafter"/>
</dbReference>
<dbReference type="EMBL" id="LR134117">
    <property type="protein sequence ID" value="VDZ54935.1"/>
    <property type="molecule type" value="Genomic_DNA"/>
</dbReference>
<dbReference type="PROSITE" id="PS00092">
    <property type="entry name" value="N6_MTASE"/>
    <property type="match status" value="1"/>
</dbReference>
<dbReference type="RefSeq" id="WP_039991425.1">
    <property type="nucleotide sequence ID" value="NZ_LR134117.1"/>
</dbReference>
<dbReference type="Gene3D" id="3.40.50.150">
    <property type="entry name" value="Vaccinia Virus protein VP39"/>
    <property type="match status" value="1"/>
</dbReference>
<evidence type="ECO:0000256" key="2">
    <source>
        <dbReference type="ARBA" id="ARBA00022603"/>
    </source>
</evidence>
<dbReference type="GO" id="GO:0009307">
    <property type="term" value="P:DNA restriction-modification system"/>
    <property type="evidence" value="ECO:0007669"/>
    <property type="project" value="InterPro"/>
</dbReference>
<evidence type="ECO:0000256" key="4">
    <source>
        <dbReference type="ARBA" id="ARBA00022691"/>
    </source>
</evidence>
<comment type="catalytic activity">
    <reaction evidence="5">
        <text>a 2'-deoxyadenosine in DNA + S-adenosyl-L-methionine = an N(6)-methyl-2'-deoxyadenosine in DNA + S-adenosyl-L-homocysteine + H(+)</text>
        <dbReference type="Rhea" id="RHEA:15197"/>
        <dbReference type="Rhea" id="RHEA-COMP:12418"/>
        <dbReference type="Rhea" id="RHEA-COMP:12419"/>
        <dbReference type="ChEBI" id="CHEBI:15378"/>
        <dbReference type="ChEBI" id="CHEBI:57856"/>
        <dbReference type="ChEBI" id="CHEBI:59789"/>
        <dbReference type="ChEBI" id="CHEBI:90615"/>
        <dbReference type="ChEBI" id="CHEBI:90616"/>
        <dbReference type="EC" id="2.1.1.72"/>
    </reaction>
</comment>
<reference evidence="6 7" key="1">
    <citation type="submission" date="2018-12" db="EMBL/GenBank/DDBJ databases">
        <authorList>
            <consortium name="Pathogen Informatics"/>
        </authorList>
    </citation>
    <scope>NUCLEOTIDE SEQUENCE [LARGE SCALE GENOMIC DNA]</scope>
    <source>
        <strain evidence="6 7">NCTC11214</strain>
    </source>
</reference>
<dbReference type="GO" id="GO:0032259">
    <property type="term" value="P:methylation"/>
    <property type="evidence" value="ECO:0007669"/>
    <property type="project" value="UniProtKB-KW"/>
</dbReference>
<name>A0A3S4HIA8_SEROD</name>